<evidence type="ECO:0000256" key="1">
    <source>
        <dbReference type="ARBA" id="ARBA00010641"/>
    </source>
</evidence>
<accession>A0A6J6AXW5</accession>
<dbReference type="InterPro" id="IPR036388">
    <property type="entry name" value="WH-like_DNA-bd_sf"/>
</dbReference>
<proteinExistence type="inferred from homology"/>
<evidence type="ECO:0000256" key="4">
    <source>
        <dbReference type="ARBA" id="ARBA00023163"/>
    </source>
</evidence>
<dbReference type="InterPro" id="IPR039425">
    <property type="entry name" value="RNA_pol_sigma-70-like"/>
</dbReference>
<dbReference type="GO" id="GO:0006352">
    <property type="term" value="P:DNA-templated transcription initiation"/>
    <property type="evidence" value="ECO:0007669"/>
    <property type="project" value="InterPro"/>
</dbReference>
<dbReference type="Pfam" id="PF08281">
    <property type="entry name" value="Sigma70_r4_2"/>
    <property type="match status" value="1"/>
</dbReference>
<dbReference type="NCBIfam" id="TIGR02937">
    <property type="entry name" value="sigma70-ECF"/>
    <property type="match status" value="1"/>
</dbReference>
<reference evidence="6" key="1">
    <citation type="submission" date="2020-05" db="EMBL/GenBank/DDBJ databases">
        <authorList>
            <person name="Chiriac C."/>
            <person name="Salcher M."/>
            <person name="Ghai R."/>
            <person name="Kavagutti S V."/>
        </authorList>
    </citation>
    <scope>NUCLEOTIDE SEQUENCE</scope>
</reference>
<dbReference type="SUPFAM" id="SSF88946">
    <property type="entry name" value="Sigma2 domain of RNA polymerase sigma factors"/>
    <property type="match status" value="1"/>
</dbReference>
<dbReference type="AlphaFoldDB" id="A0A6J6AXW5"/>
<sequence>MSPDDFTQRFADMRVPIAKFLYRRVEATEVDDLSAQVFEIAWRRGGAVTVGEELPWLYRVATNLVANHRRKNARAQHLLAAIVAPDTSPSAESIAIADIALADAWARLPATSRQILALTALDGLSISETAVALDITANAVSVRLNRARNLLRVALAESA</sequence>
<evidence type="ECO:0000256" key="3">
    <source>
        <dbReference type="ARBA" id="ARBA00023082"/>
    </source>
</evidence>
<dbReference type="InterPro" id="IPR013249">
    <property type="entry name" value="RNA_pol_sigma70_r4_t2"/>
</dbReference>
<dbReference type="EMBL" id="CAEZSG010000008">
    <property type="protein sequence ID" value="CAB4531148.1"/>
    <property type="molecule type" value="Genomic_DNA"/>
</dbReference>
<dbReference type="GO" id="GO:0003677">
    <property type="term" value="F:DNA binding"/>
    <property type="evidence" value="ECO:0007669"/>
    <property type="project" value="InterPro"/>
</dbReference>
<dbReference type="Gene3D" id="1.10.1740.10">
    <property type="match status" value="1"/>
</dbReference>
<evidence type="ECO:0000259" key="5">
    <source>
        <dbReference type="Pfam" id="PF08281"/>
    </source>
</evidence>
<keyword evidence="4" id="KW-0804">Transcription</keyword>
<dbReference type="InterPro" id="IPR014284">
    <property type="entry name" value="RNA_pol_sigma-70_dom"/>
</dbReference>
<dbReference type="GO" id="GO:0016987">
    <property type="term" value="F:sigma factor activity"/>
    <property type="evidence" value="ECO:0007669"/>
    <property type="project" value="UniProtKB-KW"/>
</dbReference>
<dbReference type="PANTHER" id="PTHR43133">
    <property type="entry name" value="RNA POLYMERASE ECF-TYPE SIGMA FACTO"/>
    <property type="match status" value="1"/>
</dbReference>
<name>A0A6J6AXW5_9ZZZZ</name>
<organism evidence="6">
    <name type="scientific">freshwater metagenome</name>
    <dbReference type="NCBI Taxonomy" id="449393"/>
    <lineage>
        <taxon>unclassified sequences</taxon>
        <taxon>metagenomes</taxon>
        <taxon>ecological metagenomes</taxon>
    </lineage>
</organism>
<dbReference type="InterPro" id="IPR013325">
    <property type="entry name" value="RNA_pol_sigma_r2"/>
</dbReference>
<gene>
    <name evidence="6" type="ORF">UFOPK1413_00106</name>
</gene>
<comment type="similarity">
    <text evidence="1">Belongs to the sigma-70 factor family. ECF subfamily.</text>
</comment>
<dbReference type="PANTHER" id="PTHR43133:SF51">
    <property type="entry name" value="RNA POLYMERASE SIGMA FACTOR"/>
    <property type="match status" value="1"/>
</dbReference>
<evidence type="ECO:0000256" key="2">
    <source>
        <dbReference type="ARBA" id="ARBA00023015"/>
    </source>
</evidence>
<protein>
    <submittedName>
        <fullName evidence="6">Unannotated protein</fullName>
    </submittedName>
</protein>
<keyword evidence="2" id="KW-0805">Transcription regulation</keyword>
<dbReference type="InterPro" id="IPR013324">
    <property type="entry name" value="RNA_pol_sigma_r3/r4-like"/>
</dbReference>
<feature type="domain" description="RNA polymerase sigma factor 70 region 4 type 2" evidence="5">
    <location>
        <begin position="100"/>
        <end position="149"/>
    </location>
</feature>
<dbReference type="SUPFAM" id="SSF88659">
    <property type="entry name" value="Sigma3 and sigma4 domains of RNA polymerase sigma factors"/>
    <property type="match status" value="1"/>
</dbReference>
<dbReference type="CDD" id="cd06171">
    <property type="entry name" value="Sigma70_r4"/>
    <property type="match status" value="1"/>
</dbReference>
<evidence type="ECO:0000313" key="6">
    <source>
        <dbReference type="EMBL" id="CAB4531148.1"/>
    </source>
</evidence>
<keyword evidence="3" id="KW-0731">Sigma factor</keyword>
<dbReference type="Gene3D" id="1.10.10.10">
    <property type="entry name" value="Winged helix-like DNA-binding domain superfamily/Winged helix DNA-binding domain"/>
    <property type="match status" value="1"/>
</dbReference>